<dbReference type="AlphaFoldDB" id="A0A3S4AUA1"/>
<organism evidence="2 3">
    <name type="scientific">Thermothielavioides terrestris</name>
    <dbReference type="NCBI Taxonomy" id="2587410"/>
    <lineage>
        <taxon>Eukaryota</taxon>
        <taxon>Fungi</taxon>
        <taxon>Dikarya</taxon>
        <taxon>Ascomycota</taxon>
        <taxon>Pezizomycotina</taxon>
        <taxon>Sordariomycetes</taxon>
        <taxon>Sordariomycetidae</taxon>
        <taxon>Sordariales</taxon>
        <taxon>Chaetomiaceae</taxon>
        <taxon>Thermothielavioides</taxon>
    </lineage>
</organism>
<name>A0A3S4AUA1_9PEZI</name>
<feature type="region of interest" description="Disordered" evidence="1">
    <location>
        <begin position="97"/>
        <end position="169"/>
    </location>
</feature>
<feature type="region of interest" description="Disordered" evidence="1">
    <location>
        <begin position="259"/>
        <end position="282"/>
    </location>
</feature>
<gene>
    <name evidence="2" type="ORF">TT172_LOCUS8629</name>
</gene>
<dbReference type="Proteomes" id="UP000289323">
    <property type="component" value="Unassembled WGS sequence"/>
</dbReference>
<dbReference type="EMBL" id="OUUZ01000016">
    <property type="protein sequence ID" value="SPQ26210.1"/>
    <property type="molecule type" value="Genomic_DNA"/>
</dbReference>
<sequence>MKRNKARVFADCNAVVTCSGDGIPLIVPPQRSIMVFNCVSNTPDWRHSQLKMHGGRSTPQNATLDCASCRWPSGIVLKRQISTSAILDAIVNKSRPPWRRGTAHYASPLPHERPGRTSHIQDGKRQDGKRSLRSAAISGTTPASCCPPPLLAGTEPASASSPPCNTAEAGSDLRLPAFESPPAAVITDDGTARLRRLAALSASSAAPPSASSLSLSYELSVGCRDLDSDGRLPLLRARVFVVVVVVVVGGPCPDELALNPGIPRHRPRFQNDDDDDDTCPAESAAAGGLPSSFAGRSVNPGVGGIVGASGLESRLSLARFFSFTTRIGVLSGEPLNTLAVGLLKGLLALCRAGDAPACGCFLASPAKL</sequence>
<accession>A0A3S4AUA1</accession>
<evidence type="ECO:0000313" key="2">
    <source>
        <dbReference type="EMBL" id="SPQ26210.1"/>
    </source>
</evidence>
<feature type="compositionally biased region" description="Basic and acidic residues" evidence="1">
    <location>
        <begin position="110"/>
        <end position="130"/>
    </location>
</feature>
<proteinExistence type="predicted"/>
<reference evidence="2 3" key="1">
    <citation type="submission" date="2018-04" db="EMBL/GenBank/DDBJ databases">
        <authorList>
            <person name="Huttner S."/>
            <person name="Dainat J."/>
        </authorList>
    </citation>
    <scope>NUCLEOTIDE SEQUENCE [LARGE SCALE GENOMIC DNA]</scope>
</reference>
<evidence type="ECO:0000256" key="1">
    <source>
        <dbReference type="SAM" id="MobiDB-lite"/>
    </source>
</evidence>
<protein>
    <submittedName>
        <fullName evidence="2">4b3be82f-4bb0-42b5-a315-49b9f190205c</fullName>
    </submittedName>
</protein>
<evidence type="ECO:0000313" key="3">
    <source>
        <dbReference type="Proteomes" id="UP000289323"/>
    </source>
</evidence>